<dbReference type="CDD" id="cd10747">
    <property type="entry name" value="DnaJ_C"/>
    <property type="match status" value="1"/>
</dbReference>
<dbReference type="Pfam" id="PF00226">
    <property type="entry name" value="DnaJ"/>
    <property type="match status" value="1"/>
</dbReference>
<dbReference type="Proteomes" id="UP000240572">
    <property type="component" value="Unassembled WGS sequence"/>
</dbReference>
<comment type="caution">
    <text evidence="3">The sequence shown here is derived from an EMBL/GenBank/DDBJ whole genome shotgun (WGS) entry which is preliminary data.</text>
</comment>
<dbReference type="GO" id="GO:0051082">
    <property type="term" value="F:unfolded protein binding"/>
    <property type="evidence" value="ECO:0007669"/>
    <property type="project" value="InterPro"/>
</dbReference>
<dbReference type="AlphaFoldDB" id="A0A2P8D4M7"/>
<dbReference type="InterPro" id="IPR001623">
    <property type="entry name" value="DnaJ_domain"/>
</dbReference>
<dbReference type="Pfam" id="PF01556">
    <property type="entry name" value="DnaJ_C"/>
    <property type="match status" value="1"/>
</dbReference>
<accession>A0A2P8D4M7</accession>
<dbReference type="InterPro" id="IPR036869">
    <property type="entry name" value="J_dom_sf"/>
</dbReference>
<dbReference type="SUPFAM" id="SSF46565">
    <property type="entry name" value="Chaperone J-domain"/>
    <property type="match status" value="1"/>
</dbReference>
<dbReference type="RefSeq" id="WP_106523239.1">
    <property type="nucleotide sequence ID" value="NZ_PYGD01000004.1"/>
</dbReference>
<evidence type="ECO:0000256" key="1">
    <source>
        <dbReference type="ARBA" id="ARBA00023186"/>
    </source>
</evidence>
<keyword evidence="4" id="KW-1185">Reference proteome</keyword>
<dbReference type="InterPro" id="IPR002939">
    <property type="entry name" value="DnaJ_C"/>
</dbReference>
<gene>
    <name evidence="3" type="ORF">B0I18_104274</name>
</gene>
<protein>
    <submittedName>
        <fullName evidence="3">Curved DNA-binding protein</fullName>
    </submittedName>
</protein>
<dbReference type="FunFam" id="2.60.260.20:FF:000013">
    <property type="entry name" value="DnaJ subfamily B member 11"/>
    <property type="match status" value="1"/>
</dbReference>
<dbReference type="PRINTS" id="PR00625">
    <property type="entry name" value="JDOMAIN"/>
</dbReference>
<dbReference type="GO" id="GO:0042026">
    <property type="term" value="P:protein refolding"/>
    <property type="evidence" value="ECO:0007669"/>
    <property type="project" value="TreeGrafter"/>
</dbReference>
<name>A0A2P8D4M7_9BACT</name>
<reference evidence="3 4" key="1">
    <citation type="submission" date="2018-03" db="EMBL/GenBank/DDBJ databases">
        <title>Genomic Encyclopedia of Type Strains, Phase III (KMG-III): the genomes of soil and plant-associated and newly described type strains.</title>
        <authorList>
            <person name="Whitman W."/>
        </authorList>
    </citation>
    <scope>NUCLEOTIDE SEQUENCE [LARGE SCALE GENOMIC DNA]</scope>
    <source>
        <strain evidence="3 4">CGMCC 1.12700</strain>
    </source>
</reference>
<dbReference type="PANTHER" id="PTHR43096:SF52">
    <property type="entry name" value="DNAJ HOMOLOG 1, MITOCHONDRIAL-RELATED"/>
    <property type="match status" value="1"/>
</dbReference>
<dbReference type="Gene3D" id="1.10.287.110">
    <property type="entry name" value="DnaJ domain"/>
    <property type="match status" value="1"/>
</dbReference>
<dbReference type="GO" id="GO:0003677">
    <property type="term" value="F:DNA binding"/>
    <property type="evidence" value="ECO:0007669"/>
    <property type="project" value="UniProtKB-KW"/>
</dbReference>
<dbReference type="PROSITE" id="PS50076">
    <property type="entry name" value="DNAJ_2"/>
    <property type="match status" value="1"/>
</dbReference>
<feature type="domain" description="J" evidence="2">
    <location>
        <begin position="5"/>
        <end position="70"/>
    </location>
</feature>
<dbReference type="GO" id="GO:0005737">
    <property type="term" value="C:cytoplasm"/>
    <property type="evidence" value="ECO:0007669"/>
    <property type="project" value="TreeGrafter"/>
</dbReference>
<dbReference type="InterPro" id="IPR008971">
    <property type="entry name" value="HSP40/DnaJ_pept-bd"/>
</dbReference>
<proteinExistence type="predicted"/>
<evidence type="ECO:0000313" key="4">
    <source>
        <dbReference type="Proteomes" id="UP000240572"/>
    </source>
</evidence>
<dbReference type="SMART" id="SM00271">
    <property type="entry name" value="DnaJ"/>
    <property type="match status" value="1"/>
</dbReference>
<evidence type="ECO:0000259" key="2">
    <source>
        <dbReference type="PROSITE" id="PS50076"/>
    </source>
</evidence>
<dbReference type="Gene3D" id="2.60.260.20">
    <property type="entry name" value="Urease metallochaperone UreE, N-terminal domain"/>
    <property type="match status" value="2"/>
</dbReference>
<sequence length="300" mass="33866">MAFIDYYTVLGLGKNASTDDIKKAYRKLARKYHPDLNPDDQEAKQKFQQINEAQEVLTDPEKRKQYDKYGEQYGERWKEGEQYEQHRQSQQQQQAYNGEDFEGYNGSFDDGRFSDFFESLFGNQSGGGRQAMFRGQDLNAELPLTLKEAYTTHPHMFTVNGKQVRITIHAGVADGQKIKLKGYGGPGANGGPAGDLYITFRIAEDPVFKRVKDDLYAEVALDLYTAVLGGSIMADTLDGKVKLTIKPETQNGTKVRLKGKGFPVYRKDNSFGDLYLTFSIKIPTGLTDKQKELFKTLSES</sequence>
<keyword evidence="1" id="KW-0143">Chaperone</keyword>
<dbReference type="CDD" id="cd06257">
    <property type="entry name" value="DnaJ"/>
    <property type="match status" value="1"/>
</dbReference>
<dbReference type="SUPFAM" id="SSF49493">
    <property type="entry name" value="HSP40/DnaJ peptide-binding domain"/>
    <property type="match status" value="2"/>
</dbReference>
<organism evidence="3 4">
    <name type="scientific">Taibaiella chishuiensis</name>
    <dbReference type="NCBI Taxonomy" id="1434707"/>
    <lineage>
        <taxon>Bacteria</taxon>
        <taxon>Pseudomonadati</taxon>
        <taxon>Bacteroidota</taxon>
        <taxon>Chitinophagia</taxon>
        <taxon>Chitinophagales</taxon>
        <taxon>Chitinophagaceae</taxon>
        <taxon>Taibaiella</taxon>
    </lineage>
</organism>
<dbReference type="PANTHER" id="PTHR43096">
    <property type="entry name" value="DNAJ HOMOLOG 1, MITOCHONDRIAL-RELATED"/>
    <property type="match status" value="1"/>
</dbReference>
<dbReference type="EMBL" id="PYGD01000004">
    <property type="protein sequence ID" value="PSK92176.1"/>
    <property type="molecule type" value="Genomic_DNA"/>
</dbReference>
<dbReference type="OrthoDB" id="9779889at2"/>
<keyword evidence="3" id="KW-0238">DNA-binding</keyword>
<evidence type="ECO:0000313" key="3">
    <source>
        <dbReference type="EMBL" id="PSK92176.1"/>
    </source>
</evidence>